<dbReference type="InterPro" id="IPR035952">
    <property type="entry name" value="Rhomboid-like_sf"/>
</dbReference>
<feature type="transmembrane region" description="Helical" evidence="7">
    <location>
        <begin position="20"/>
        <end position="42"/>
    </location>
</feature>
<keyword evidence="6 7" id="KW-0472">Membrane</keyword>
<feature type="transmembrane region" description="Helical" evidence="7">
    <location>
        <begin position="73"/>
        <end position="97"/>
    </location>
</feature>
<dbReference type="Proteomes" id="UP000500890">
    <property type="component" value="Chromosome"/>
</dbReference>
<comment type="subcellular location">
    <subcellularLocation>
        <location evidence="1">Membrane</location>
        <topology evidence="1">Multi-pass membrane protein</topology>
    </subcellularLocation>
</comment>
<feature type="transmembrane region" description="Helical" evidence="7">
    <location>
        <begin position="163"/>
        <end position="181"/>
    </location>
</feature>
<evidence type="ECO:0000256" key="6">
    <source>
        <dbReference type="ARBA" id="ARBA00023136"/>
    </source>
</evidence>
<dbReference type="GO" id="GO:0004252">
    <property type="term" value="F:serine-type endopeptidase activity"/>
    <property type="evidence" value="ECO:0007669"/>
    <property type="project" value="InterPro"/>
</dbReference>
<dbReference type="GO" id="GO:0006508">
    <property type="term" value="P:proteolysis"/>
    <property type="evidence" value="ECO:0007669"/>
    <property type="project" value="UniProtKB-KW"/>
</dbReference>
<evidence type="ECO:0000259" key="8">
    <source>
        <dbReference type="Pfam" id="PF01694"/>
    </source>
</evidence>
<dbReference type="Pfam" id="PF01694">
    <property type="entry name" value="Rhomboid"/>
    <property type="match status" value="1"/>
</dbReference>
<protein>
    <submittedName>
        <fullName evidence="9">Rhomboid family intramembrane serine protease</fullName>
    </submittedName>
</protein>
<evidence type="ECO:0000256" key="3">
    <source>
        <dbReference type="ARBA" id="ARBA00022692"/>
    </source>
</evidence>
<feature type="transmembrane region" description="Helical" evidence="7">
    <location>
        <begin position="187"/>
        <end position="206"/>
    </location>
</feature>
<dbReference type="PANTHER" id="PTHR43731">
    <property type="entry name" value="RHOMBOID PROTEASE"/>
    <property type="match status" value="1"/>
</dbReference>
<keyword evidence="4" id="KW-0378">Hydrolase</keyword>
<sequence length="248" mass="28155">MNLKNNRYYRQFQRSPWITWTLLGIQCLIFVLMTVDGIRYGIGFDGTKSIGLLLKYGAMNQQVVMETGEFWRFIMPIFIHIGWLHLLVNSMTLYFIGFRLEGLIGHWRFLCVYLLSGIAGNLASFAFSSPATVSAGASTALFGMFAYFYALGKVYPHHPQISFMAKQMGTLIAVNLFFNLFSSQIDMWGHIGGAIGGFLLGFIVGIPKLRNSQFQSSRIDRHSQVRASIALVFLLAMCFLYVYRLYTI</sequence>
<dbReference type="Gene3D" id="1.20.1540.10">
    <property type="entry name" value="Rhomboid-like"/>
    <property type="match status" value="1"/>
</dbReference>
<evidence type="ECO:0000256" key="7">
    <source>
        <dbReference type="SAM" id="Phobius"/>
    </source>
</evidence>
<dbReference type="GO" id="GO:0016020">
    <property type="term" value="C:membrane"/>
    <property type="evidence" value="ECO:0007669"/>
    <property type="project" value="UniProtKB-SubCell"/>
</dbReference>
<keyword evidence="9" id="KW-0645">Protease</keyword>
<comment type="similarity">
    <text evidence="2">Belongs to the peptidase S54 family.</text>
</comment>
<evidence type="ECO:0000256" key="2">
    <source>
        <dbReference type="ARBA" id="ARBA00009045"/>
    </source>
</evidence>
<dbReference type="InterPro" id="IPR050925">
    <property type="entry name" value="Rhomboid_protease_S54"/>
</dbReference>
<dbReference type="KEGG" id="vah:G7081_03910"/>
<keyword evidence="5 7" id="KW-1133">Transmembrane helix</keyword>
<keyword evidence="3 7" id="KW-0812">Transmembrane</keyword>
<gene>
    <name evidence="9" type="ORF">G7081_03910</name>
</gene>
<evidence type="ECO:0000256" key="5">
    <source>
        <dbReference type="ARBA" id="ARBA00022989"/>
    </source>
</evidence>
<evidence type="ECO:0000256" key="1">
    <source>
        <dbReference type="ARBA" id="ARBA00004141"/>
    </source>
</evidence>
<dbReference type="AlphaFoldDB" id="A0A6G8AMW9"/>
<evidence type="ECO:0000256" key="4">
    <source>
        <dbReference type="ARBA" id="ARBA00022801"/>
    </source>
</evidence>
<name>A0A6G8AMW9_9ENTE</name>
<feature type="transmembrane region" description="Helical" evidence="7">
    <location>
        <begin position="133"/>
        <end position="151"/>
    </location>
</feature>
<organism evidence="9 10">
    <name type="scientific">Vagococcus coleopterorum</name>
    <dbReference type="NCBI Taxonomy" id="2714946"/>
    <lineage>
        <taxon>Bacteria</taxon>
        <taxon>Bacillati</taxon>
        <taxon>Bacillota</taxon>
        <taxon>Bacilli</taxon>
        <taxon>Lactobacillales</taxon>
        <taxon>Enterococcaceae</taxon>
        <taxon>Vagococcus</taxon>
    </lineage>
</organism>
<evidence type="ECO:0000313" key="9">
    <source>
        <dbReference type="EMBL" id="QIL46273.1"/>
    </source>
</evidence>
<dbReference type="EMBL" id="CP049886">
    <property type="protein sequence ID" value="QIL46273.1"/>
    <property type="molecule type" value="Genomic_DNA"/>
</dbReference>
<feature type="transmembrane region" description="Helical" evidence="7">
    <location>
        <begin position="109"/>
        <end position="127"/>
    </location>
</feature>
<accession>A0A6G8AMW9</accession>
<dbReference type="PANTHER" id="PTHR43731:SF14">
    <property type="entry name" value="PRESENILIN-ASSOCIATED RHOMBOID-LIKE PROTEIN, MITOCHONDRIAL"/>
    <property type="match status" value="1"/>
</dbReference>
<reference evidence="9 10" key="1">
    <citation type="submission" date="2020-03" db="EMBL/GenBank/DDBJ databases">
        <title>Vagococcus sp. nov., isolated from beetles.</title>
        <authorList>
            <person name="Hyun D.-W."/>
            <person name="Bae J.-W."/>
        </authorList>
    </citation>
    <scope>NUCLEOTIDE SEQUENCE [LARGE SCALE GENOMIC DNA]</scope>
    <source>
        <strain evidence="9 10">HDW17A</strain>
    </source>
</reference>
<feature type="transmembrane region" description="Helical" evidence="7">
    <location>
        <begin position="227"/>
        <end position="246"/>
    </location>
</feature>
<feature type="domain" description="Peptidase S54 rhomboid" evidence="8">
    <location>
        <begin position="68"/>
        <end position="204"/>
    </location>
</feature>
<dbReference type="InterPro" id="IPR022764">
    <property type="entry name" value="Peptidase_S54_rhomboid_dom"/>
</dbReference>
<dbReference type="RefSeq" id="WP_166007587.1">
    <property type="nucleotide sequence ID" value="NZ_CP049886.1"/>
</dbReference>
<keyword evidence="10" id="KW-1185">Reference proteome</keyword>
<evidence type="ECO:0000313" key="10">
    <source>
        <dbReference type="Proteomes" id="UP000500890"/>
    </source>
</evidence>
<proteinExistence type="inferred from homology"/>
<dbReference type="SUPFAM" id="SSF144091">
    <property type="entry name" value="Rhomboid-like"/>
    <property type="match status" value="1"/>
</dbReference>